<keyword evidence="3" id="KW-0472">Membrane</keyword>
<keyword evidence="3" id="KW-0812">Transmembrane</keyword>
<name>A0AA88KG63_NAELO</name>
<dbReference type="Proteomes" id="UP000816034">
    <property type="component" value="Unassembled WGS sequence"/>
</dbReference>
<dbReference type="AlphaFoldDB" id="A0AA88KG63"/>
<feature type="compositionally biased region" description="Basic and acidic residues" evidence="2">
    <location>
        <begin position="122"/>
        <end position="134"/>
    </location>
</feature>
<feature type="transmembrane region" description="Helical" evidence="3">
    <location>
        <begin position="31"/>
        <end position="50"/>
    </location>
</feature>
<evidence type="ECO:0000313" key="5">
    <source>
        <dbReference type="Proteomes" id="UP000816034"/>
    </source>
</evidence>
<keyword evidence="3" id="KW-1133">Transmembrane helix</keyword>
<feature type="coiled-coil region" evidence="1">
    <location>
        <begin position="60"/>
        <end position="87"/>
    </location>
</feature>
<accession>A0AA88KG63</accession>
<reference evidence="4 5" key="1">
    <citation type="journal article" date="2018" name="BMC Genomics">
        <title>The genome of Naegleria lovaniensis, the basis for a comparative approach to unravel pathogenicity factors of the human pathogenic amoeba N. fowleri.</title>
        <authorList>
            <person name="Liechti N."/>
            <person name="Schurch N."/>
            <person name="Bruggmann R."/>
            <person name="Wittwer M."/>
        </authorList>
    </citation>
    <scope>NUCLEOTIDE SEQUENCE [LARGE SCALE GENOMIC DNA]</scope>
    <source>
        <strain evidence="4 5">ATCC 30569</strain>
    </source>
</reference>
<feature type="region of interest" description="Disordered" evidence="2">
    <location>
        <begin position="89"/>
        <end position="151"/>
    </location>
</feature>
<protein>
    <submittedName>
        <fullName evidence="4">Uncharacterized protein</fullName>
    </submittedName>
</protein>
<feature type="compositionally biased region" description="Polar residues" evidence="2">
    <location>
        <begin position="142"/>
        <end position="151"/>
    </location>
</feature>
<organism evidence="4 5">
    <name type="scientific">Naegleria lovaniensis</name>
    <name type="common">Amoeba</name>
    <dbReference type="NCBI Taxonomy" id="51637"/>
    <lineage>
        <taxon>Eukaryota</taxon>
        <taxon>Discoba</taxon>
        <taxon>Heterolobosea</taxon>
        <taxon>Tetramitia</taxon>
        <taxon>Eutetramitia</taxon>
        <taxon>Vahlkampfiidae</taxon>
        <taxon>Naegleria</taxon>
    </lineage>
</organism>
<dbReference type="GeneID" id="68103104"/>
<gene>
    <name evidence="4" type="ORF">C9374_010650</name>
</gene>
<evidence type="ECO:0000256" key="3">
    <source>
        <dbReference type="SAM" id="Phobius"/>
    </source>
</evidence>
<evidence type="ECO:0000256" key="2">
    <source>
        <dbReference type="SAM" id="MobiDB-lite"/>
    </source>
</evidence>
<proteinExistence type="predicted"/>
<keyword evidence="1" id="KW-0175">Coiled coil</keyword>
<sequence>MTLNTNHSKNASTSWPLSSFFSLSMKSSSSFTLILLLLILFIVCNVIFIYHQSSSSKRNSNHLDMEIQQLTQKIEEMSLQINQLLEQQQQEHTVQSQPFDVNLQPSSPKCHERNDGGPLHPSKMDDPLPSKDHPTTTTETTLISSTPQSSGHVVVNNSTTIRLVLDSLKSKCMHDMKFHKKRSVDETQYIHYMSVGVMSSIQPRYMNLTLSMLRMGWLLNFEHKRVFVLDPIPKRHELTTNADYEPLFWKGKEFFMAEYGMTHAEIEKLVKKQQDSISNNSSMIVEQKNEHLNDHHEADLYLDEYSLDLVEKYFVNIFEHVHPNTISMKVNSAFDDWSNEWKRSQSAFIYALKYVLERFSSPWYFVVDTDSYVDTHCLGNFFQYYGQWTNFCPLALGDSRQGFMGGPGLMFNHRVKEMLQRHIKQCVDYTKKGGDWDIGLNGDHRIEKCFKHAGLNIQHAREFVQAYWTRDEKEYKSMKCVMSLHYVKTVEDQREKYEKELAKYCESHLYSYV</sequence>
<dbReference type="RefSeq" id="XP_044543805.1">
    <property type="nucleotide sequence ID" value="XM_044686218.1"/>
</dbReference>
<comment type="caution">
    <text evidence="4">The sequence shown here is derived from an EMBL/GenBank/DDBJ whole genome shotgun (WGS) entry which is preliminary data.</text>
</comment>
<evidence type="ECO:0000256" key="1">
    <source>
        <dbReference type="SAM" id="Coils"/>
    </source>
</evidence>
<dbReference type="EMBL" id="PYSW02000044">
    <property type="protein sequence ID" value="KAG2374631.1"/>
    <property type="molecule type" value="Genomic_DNA"/>
</dbReference>
<evidence type="ECO:0000313" key="4">
    <source>
        <dbReference type="EMBL" id="KAG2374631.1"/>
    </source>
</evidence>
<keyword evidence="5" id="KW-1185">Reference proteome</keyword>